<dbReference type="EMBL" id="NJET01000005">
    <property type="protein sequence ID" value="PHH66798.1"/>
    <property type="molecule type" value="Genomic_DNA"/>
</dbReference>
<comment type="caution">
    <text evidence="2">The sequence shown here is derived from an EMBL/GenBank/DDBJ whole genome shotgun (WGS) entry which is preliminary data.</text>
</comment>
<keyword evidence="1" id="KW-0732">Signal</keyword>
<evidence type="ECO:0000313" key="3">
    <source>
        <dbReference type="Proteomes" id="UP000226192"/>
    </source>
</evidence>
<evidence type="ECO:0000256" key="1">
    <source>
        <dbReference type="SAM" id="SignalP"/>
    </source>
</evidence>
<gene>
    <name evidence="2" type="ORF">CDD81_5930</name>
</gene>
<organism evidence="2 3">
    <name type="scientific">Ophiocordyceps australis</name>
    <dbReference type="NCBI Taxonomy" id="1399860"/>
    <lineage>
        <taxon>Eukaryota</taxon>
        <taxon>Fungi</taxon>
        <taxon>Dikarya</taxon>
        <taxon>Ascomycota</taxon>
        <taxon>Pezizomycotina</taxon>
        <taxon>Sordariomycetes</taxon>
        <taxon>Hypocreomycetidae</taxon>
        <taxon>Hypocreales</taxon>
        <taxon>Ophiocordycipitaceae</taxon>
        <taxon>Ophiocordyceps</taxon>
    </lineage>
</organism>
<proteinExistence type="predicted"/>
<name>A0A2C5XM53_9HYPO</name>
<accession>A0A2C5XM53</accession>
<sequence>MAACVLAGTLLYAYTFLSTPAVAASAFSVQSAMQGAFSAILALSPAAFIQSSLDEKYVTLDSTPDGTKRYEYSIVISDWPGGNYHFF</sequence>
<dbReference type="AlphaFoldDB" id="A0A2C5XM53"/>
<evidence type="ECO:0000313" key="2">
    <source>
        <dbReference type="EMBL" id="PHH66798.1"/>
    </source>
</evidence>
<dbReference type="Proteomes" id="UP000226192">
    <property type="component" value="Unassembled WGS sequence"/>
</dbReference>
<protein>
    <submittedName>
        <fullName evidence="2">Uncharacterized protein</fullName>
    </submittedName>
</protein>
<feature type="chain" id="PRO_5012971098" evidence="1">
    <location>
        <begin position="27"/>
        <end position="87"/>
    </location>
</feature>
<reference evidence="2 3" key="1">
    <citation type="submission" date="2017-06" db="EMBL/GenBank/DDBJ databases">
        <title>Ant-infecting Ophiocordyceps genomes reveal a high diversity of potential behavioral manipulation genes and a possible major role for enterotoxins.</title>
        <authorList>
            <person name="De Bekker C."/>
            <person name="Evans H.C."/>
            <person name="Brachmann A."/>
            <person name="Hughes D.P."/>
        </authorList>
    </citation>
    <scope>NUCLEOTIDE SEQUENCE [LARGE SCALE GENOMIC DNA]</scope>
    <source>
        <strain evidence="2 3">Map64</strain>
    </source>
</reference>
<feature type="signal peptide" evidence="1">
    <location>
        <begin position="1"/>
        <end position="26"/>
    </location>
</feature>
<keyword evidence="3" id="KW-1185">Reference proteome</keyword>